<dbReference type="EMBL" id="QBMC01000149">
    <property type="protein sequence ID" value="PZO12441.1"/>
    <property type="molecule type" value="Genomic_DNA"/>
</dbReference>
<proteinExistence type="predicted"/>
<reference evidence="2 3" key="2">
    <citation type="submission" date="2018-06" db="EMBL/GenBank/DDBJ databases">
        <title>Metagenomic assembly of (sub)arctic Cyanobacteria and their associated microbiome from non-axenic cultures.</title>
        <authorList>
            <person name="Baurain D."/>
        </authorList>
    </citation>
    <scope>NUCLEOTIDE SEQUENCE [LARGE SCALE GENOMIC DNA]</scope>
    <source>
        <strain evidence="2">ULC129bin1</strain>
    </source>
</reference>
<sequence length="176" mass="20394">MTYLHYLEQVVDTPAINYHEYVLNRQRQEKFVKSKFFELEAVQETWAELSNLETELYEKEKNIRRNTVRIVSLSSKVELSSDKNSLAVLYSRMKTVKEKYALLKQENSFSVDNRKAQELENDEPSILSESPTDSGMLSSGANSDSDVSGVDFLLSMAGMFSSIRTRNRKVRQRRYS</sequence>
<evidence type="ECO:0000256" key="1">
    <source>
        <dbReference type="SAM" id="MobiDB-lite"/>
    </source>
</evidence>
<reference evidence="3" key="1">
    <citation type="submission" date="2018-04" db="EMBL/GenBank/DDBJ databases">
        <authorList>
            <person name="Cornet L."/>
        </authorList>
    </citation>
    <scope>NUCLEOTIDE SEQUENCE [LARGE SCALE GENOMIC DNA]</scope>
</reference>
<feature type="region of interest" description="Disordered" evidence="1">
    <location>
        <begin position="113"/>
        <end position="145"/>
    </location>
</feature>
<gene>
    <name evidence="2" type="ORF">DCF25_17705</name>
</gene>
<dbReference type="Proteomes" id="UP000249354">
    <property type="component" value="Unassembled WGS sequence"/>
</dbReference>
<evidence type="ECO:0000313" key="3">
    <source>
        <dbReference type="Proteomes" id="UP000249354"/>
    </source>
</evidence>
<organism evidence="2 3">
    <name type="scientific">Leptolyngbya foveolarum</name>
    <dbReference type="NCBI Taxonomy" id="47253"/>
    <lineage>
        <taxon>Bacteria</taxon>
        <taxon>Bacillati</taxon>
        <taxon>Cyanobacteriota</taxon>
        <taxon>Cyanophyceae</taxon>
        <taxon>Leptolyngbyales</taxon>
        <taxon>Leptolyngbyaceae</taxon>
        <taxon>Leptolyngbya group</taxon>
        <taxon>Leptolyngbya</taxon>
    </lineage>
</organism>
<protein>
    <submittedName>
        <fullName evidence="2">Uncharacterized protein</fullName>
    </submittedName>
</protein>
<feature type="compositionally biased region" description="Polar residues" evidence="1">
    <location>
        <begin position="127"/>
        <end position="145"/>
    </location>
</feature>
<evidence type="ECO:0000313" key="2">
    <source>
        <dbReference type="EMBL" id="PZO12441.1"/>
    </source>
</evidence>
<name>A0A2W4VJP8_9CYAN</name>
<comment type="caution">
    <text evidence="2">The sequence shown here is derived from an EMBL/GenBank/DDBJ whole genome shotgun (WGS) entry which is preliminary data.</text>
</comment>
<dbReference type="AlphaFoldDB" id="A0A2W4VJP8"/>
<accession>A0A2W4VJP8</accession>